<dbReference type="InterPro" id="IPR027381">
    <property type="entry name" value="LytR/CpsA/Psr_C"/>
</dbReference>
<dbReference type="Pfam" id="PF03816">
    <property type="entry name" value="LytR_cpsA_psr"/>
    <property type="match status" value="1"/>
</dbReference>
<dbReference type="eggNOG" id="COG1316">
    <property type="taxonomic scope" value="Bacteria"/>
</dbReference>
<dbReference type="InterPro" id="IPR004474">
    <property type="entry name" value="LytR_CpsA_psr"/>
</dbReference>
<accession>A0A0B2JTN7</accession>
<sequence>MRIKRKRRRDYTRVYILAAVVCTFFVAALAHYFLDGKDAPVQPAVSEAGIETNNDVLHIMIMGVDRRSDDTGRSDTLMVLTVNKKNGKAELMSVPRDTRVKIEGHGYDKINHAYAYGGHKLTRKTVESLLGIPMNYYVLIDLSSFENIIDALDGIDIDVEKRMYYEDPWDDNGGLVIDLYPGMQHMTGEKAIQYVRFRDGEGDIGRINRQQHFMKAVMTKMLHPSTLPKLPKIIEVISKTLETDMPLSEMLSLSQLLPQVREQGMESEMIPGTPAFLDDVSYWLPDIMGLREMVAEEMGKELDDNARQTAEAEKKKYEESLPKGIVSLTEGTVTKKGKDDKGKDNKESKSEIPESEKTDKKPAKKAEGPGQIAVLVINDSGVNGAGARMVNKLMAQGFNVTGVDTGHKSDREHTIIVTDESNVTWFYGMPFPCTIMNGADPMEAVVYVGKDFE</sequence>
<comment type="similarity">
    <text evidence="1">Belongs to the LytR/CpsA/Psr (LCP) family.</text>
</comment>
<feature type="transmembrane region" description="Helical" evidence="3">
    <location>
        <begin position="12"/>
        <end position="34"/>
    </location>
</feature>
<feature type="compositionally biased region" description="Basic and acidic residues" evidence="2">
    <location>
        <begin position="336"/>
        <end position="367"/>
    </location>
</feature>
<dbReference type="Gene3D" id="3.40.630.190">
    <property type="entry name" value="LCP protein"/>
    <property type="match status" value="1"/>
</dbReference>
<keyword evidence="3" id="KW-1133">Transmembrane helix</keyword>
<name>A0A0B2JTN7_9FIRM</name>
<keyword evidence="3" id="KW-0812">Transmembrane</keyword>
<dbReference type="InterPro" id="IPR050922">
    <property type="entry name" value="LytR/CpsA/Psr_CW_biosynth"/>
</dbReference>
<dbReference type="EMBL" id="JSCE01000177">
    <property type="protein sequence ID" value="KHM51690.1"/>
    <property type="molecule type" value="Genomic_DNA"/>
</dbReference>
<evidence type="ECO:0000313" key="7">
    <source>
        <dbReference type="Proteomes" id="UP000030993"/>
    </source>
</evidence>
<evidence type="ECO:0000313" key="6">
    <source>
        <dbReference type="EMBL" id="KHM51690.1"/>
    </source>
</evidence>
<comment type="caution">
    <text evidence="6">The sequence shown here is derived from an EMBL/GenBank/DDBJ whole genome shotgun (WGS) entry which is preliminary data.</text>
</comment>
<evidence type="ECO:0000256" key="1">
    <source>
        <dbReference type="ARBA" id="ARBA00006068"/>
    </source>
</evidence>
<dbReference type="Proteomes" id="UP000030993">
    <property type="component" value="Unassembled WGS sequence"/>
</dbReference>
<evidence type="ECO:0000256" key="2">
    <source>
        <dbReference type="SAM" id="MobiDB-lite"/>
    </source>
</evidence>
<feature type="region of interest" description="Disordered" evidence="2">
    <location>
        <begin position="328"/>
        <end position="368"/>
    </location>
</feature>
<dbReference type="STRING" id="82374.NZ47_08950"/>
<evidence type="ECO:0000259" key="5">
    <source>
        <dbReference type="Pfam" id="PF13399"/>
    </source>
</evidence>
<dbReference type="Pfam" id="PF13399">
    <property type="entry name" value="LytR_C"/>
    <property type="match status" value="1"/>
</dbReference>
<evidence type="ECO:0008006" key="8">
    <source>
        <dbReference type="Google" id="ProtNLM"/>
    </source>
</evidence>
<gene>
    <name evidence="6" type="ORF">NZ47_08950</name>
</gene>
<dbReference type="PANTHER" id="PTHR33392">
    <property type="entry name" value="POLYISOPRENYL-TEICHOIC ACID--PEPTIDOGLYCAN TEICHOIC ACID TRANSFERASE TAGU"/>
    <property type="match status" value="1"/>
</dbReference>
<dbReference type="AlphaFoldDB" id="A0A0B2JTN7"/>
<keyword evidence="7" id="KW-1185">Reference proteome</keyword>
<protein>
    <recommendedName>
        <fullName evidence="8">LytR family transcriptional regulator</fullName>
    </recommendedName>
</protein>
<proteinExistence type="inferred from homology"/>
<feature type="domain" description="Cell envelope-related transcriptional attenuator" evidence="4">
    <location>
        <begin position="73"/>
        <end position="222"/>
    </location>
</feature>
<dbReference type="NCBIfam" id="TIGR00350">
    <property type="entry name" value="lytR_cpsA_psr"/>
    <property type="match status" value="1"/>
</dbReference>
<evidence type="ECO:0000259" key="4">
    <source>
        <dbReference type="Pfam" id="PF03816"/>
    </source>
</evidence>
<dbReference type="PANTHER" id="PTHR33392:SF6">
    <property type="entry name" value="POLYISOPRENYL-TEICHOIC ACID--PEPTIDOGLYCAN TEICHOIC ACID TRANSFERASE TAGU"/>
    <property type="match status" value="1"/>
</dbReference>
<dbReference type="RefSeq" id="WP_039209456.1">
    <property type="nucleotide sequence ID" value="NZ_JSCE01000177.1"/>
</dbReference>
<organism evidence="6 7">
    <name type="scientific">Anaerovibrio lipolyticus</name>
    <dbReference type="NCBI Taxonomy" id="82374"/>
    <lineage>
        <taxon>Bacteria</taxon>
        <taxon>Bacillati</taxon>
        <taxon>Bacillota</taxon>
        <taxon>Negativicutes</taxon>
        <taxon>Selenomonadales</taxon>
        <taxon>Selenomonadaceae</taxon>
        <taxon>Anaerovibrio</taxon>
    </lineage>
</organism>
<reference evidence="6 7" key="1">
    <citation type="journal article" date="2013" name="PLoS ONE">
        <title>Identification and characterization of three novel lipases belonging to families II and V from Anaerovibrio lipolyticus 5ST.</title>
        <authorList>
            <person name="Prive F."/>
            <person name="Kaderbhai N.N."/>
            <person name="Girdwood S."/>
            <person name="Worgan H.J."/>
            <person name="Pinloche E."/>
            <person name="Scollan N.D."/>
            <person name="Huws S.A."/>
            <person name="Newbold C.J."/>
        </authorList>
    </citation>
    <scope>NUCLEOTIDE SEQUENCE [LARGE SCALE GENOMIC DNA]</scope>
    <source>
        <strain evidence="6 7">5S</strain>
    </source>
</reference>
<evidence type="ECO:0000256" key="3">
    <source>
        <dbReference type="SAM" id="Phobius"/>
    </source>
</evidence>
<keyword evidence="3" id="KW-0472">Membrane</keyword>
<feature type="domain" description="LytR/CpsA/Psr regulator C-terminal" evidence="5">
    <location>
        <begin position="371"/>
        <end position="419"/>
    </location>
</feature>